<keyword evidence="2" id="KW-1185">Reference proteome</keyword>
<dbReference type="EMBL" id="JARKIE010000343">
    <property type="protein sequence ID" value="KAJ7652880.1"/>
    <property type="molecule type" value="Genomic_DNA"/>
</dbReference>
<proteinExistence type="predicted"/>
<protein>
    <submittedName>
        <fullName evidence="1">Uncharacterized protein</fullName>
    </submittedName>
</protein>
<evidence type="ECO:0000313" key="2">
    <source>
        <dbReference type="Proteomes" id="UP001221757"/>
    </source>
</evidence>
<dbReference type="Proteomes" id="UP001221757">
    <property type="component" value="Unassembled WGS sequence"/>
</dbReference>
<gene>
    <name evidence="1" type="ORF">B0H17DRAFT_1147277</name>
</gene>
<name>A0AAD7CLX9_MYCRO</name>
<evidence type="ECO:0000313" key="1">
    <source>
        <dbReference type="EMBL" id="KAJ7652880.1"/>
    </source>
</evidence>
<accession>A0AAD7CLX9</accession>
<sequence>MSLVDAYLHISGGTFNQIAGNHNQYNVAGLIRAPPVAELLEMLRRIDQDSFWIRLGELDKRGLIEWLQASLFADIQFGDEAGPLIAVLETYVPDDSYWVRQLWKYAPFLPYLKFGGEPRAKKNRVVRLGRNTGLATRRILLEPKESRRCNSRREESNHRSSPYSRRGILVEAWRSAEHYLNRKKMRMLGELHAVGRNRTSDSRTLIVLLGNRDGRPPWSTTA</sequence>
<comment type="caution">
    <text evidence="1">The sequence shown here is derived from an EMBL/GenBank/DDBJ whole genome shotgun (WGS) entry which is preliminary data.</text>
</comment>
<organism evidence="1 2">
    <name type="scientific">Mycena rosella</name>
    <name type="common">Pink bonnet</name>
    <name type="synonym">Agaricus rosellus</name>
    <dbReference type="NCBI Taxonomy" id="1033263"/>
    <lineage>
        <taxon>Eukaryota</taxon>
        <taxon>Fungi</taxon>
        <taxon>Dikarya</taxon>
        <taxon>Basidiomycota</taxon>
        <taxon>Agaricomycotina</taxon>
        <taxon>Agaricomycetes</taxon>
        <taxon>Agaricomycetidae</taxon>
        <taxon>Agaricales</taxon>
        <taxon>Marasmiineae</taxon>
        <taxon>Mycenaceae</taxon>
        <taxon>Mycena</taxon>
    </lineage>
</organism>
<dbReference type="AlphaFoldDB" id="A0AAD7CLX9"/>
<reference evidence="1" key="1">
    <citation type="submission" date="2023-03" db="EMBL/GenBank/DDBJ databases">
        <title>Massive genome expansion in bonnet fungi (Mycena s.s.) driven by repeated elements and novel gene families across ecological guilds.</title>
        <authorList>
            <consortium name="Lawrence Berkeley National Laboratory"/>
            <person name="Harder C.B."/>
            <person name="Miyauchi S."/>
            <person name="Viragh M."/>
            <person name="Kuo A."/>
            <person name="Thoen E."/>
            <person name="Andreopoulos B."/>
            <person name="Lu D."/>
            <person name="Skrede I."/>
            <person name="Drula E."/>
            <person name="Henrissat B."/>
            <person name="Morin E."/>
            <person name="Kohler A."/>
            <person name="Barry K."/>
            <person name="LaButti K."/>
            <person name="Morin E."/>
            <person name="Salamov A."/>
            <person name="Lipzen A."/>
            <person name="Mereny Z."/>
            <person name="Hegedus B."/>
            <person name="Baldrian P."/>
            <person name="Stursova M."/>
            <person name="Weitz H."/>
            <person name="Taylor A."/>
            <person name="Grigoriev I.V."/>
            <person name="Nagy L.G."/>
            <person name="Martin F."/>
            <person name="Kauserud H."/>
        </authorList>
    </citation>
    <scope>NUCLEOTIDE SEQUENCE</scope>
    <source>
        <strain evidence="1">CBHHK067</strain>
    </source>
</reference>